<dbReference type="AlphaFoldDB" id="D5ABS7"/>
<sequence>MASTVRRLGYAMYTLNWMMTMKSKLASCCLFQTTVEAEGSRLWWRHGKS</sequence>
<organism evidence="1">
    <name type="scientific">Picea sitchensis</name>
    <name type="common">Sitka spruce</name>
    <name type="synonym">Pinus sitchensis</name>
    <dbReference type="NCBI Taxonomy" id="3332"/>
    <lineage>
        <taxon>Eukaryota</taxon>
        <taxon>Viridiplantae</taxon>
        <taxon>Streptophyta</taxon>
        <taxon>Embryophyta</taxon>
        <taxon>Tracheophyta</taxon>
        <taxon>Spermatophyta</taxon>
        <taxon>Pinopsida</taxon>
        <taxon>Pinidae</taxon>
        <taxon>Conifers I</taxon>
        <taxon>Pinales</taxon>
        <taxon>Pinaceae</taxon>
        <taxon>Picea</taxon>
    </lineage>
</organism>
<proteinExistence type="evidence at transcript level"/>
<evidence type="ECO:0000313" key="1">
    <source>
        <dbReference type="EMBL" id="ADE76996.1"/>
    </source>
</evidence>
<protein>
    <submittedName>
        <fullName evidence="1">Uncharacterized protein</fullName>
    </submittedName>
</protein>
<dbReference type="EMBL" id="BT123691">
    <property type="protein sequence ID" value="ADE76996.1"/>
    <property type="molecule type" value="mRNA"/>
</dbReference>
<accession>D5ABS7</accession>
<name>D5ABS7_PICSI</name>
<reference evidence="1" key="1">
    <citation type="submission" date="2010-04" db="EMBL/GenBank/DDBJ databases">
        <authorList>
            <person name="Reid K.E."/>
            <person name="Liao N."/>
            <person name="Chan S."/>
            <person name="Docking R."/>
            <person name="Taylor G."/>
            <person name="Moore R."/>
            <person name="Mayo M."/>
            <person name="Munro S."/>
            <person name="King J."/>
            <person name="Yanchuk A."/>
            <person name="Holt R."/>
            <person name="Jones S."/>
            <person name="Marra M."/>
            <person name="Ritland C.E."/>
            <person name="Ritland K."/>
            <person name="Bohlmann J."/>
        </authorList>
    </citation>
    <scope>NUCLEOTIDE SEQUENCE</scope>
    <source>
        <tissue evidence="1">Bud</tissue>
    </source>
</reference>